<dbReference type="EMBL" id="RHPO01000066">
    <property type="protein sequence ID" value="RRT86914.1"/>
    <property type="molecule type" value="Genomic_DNA"/>
</dbReference>
<proteinExistence type="predicted"/>
<dbReference type="RefSeq" id="WP_125388340.1">
    <property type="nucleotide sequence ID" value="NZ_RHPN01000068.1"/>
</dbReference>
<protein>
    <submittedName>
        <fullName evidence="1">Uncharacterized protein</fullName>
    </submittedName>
</protein>
<sequence>MIFKKTLKDIINNRKTTFNNTEINHNYHTNIDTIDNFKTFQNSQTNNHLEQINNVTNIHSKQSSQKKEKVDVMNSSENTNIKLSEEQLRKVYFFFIDNELLADYDLEFINFKDLFLKEQIRLKADVPTLRQLYNNLKIQKNIKFNNITNDFLIYFINSNDDQIYDYKQFTKDPKPTSGLNEEIKKLFKDF</sequence>
<gene>
    <name evidence="1" type="ORF">EGI89_15220</name>
</gene>
<comment type="caution">
    <text evidence="1">The sequence shown here is derived from an EMBL/GenBank/DDBJ whole genome shotgun (WGS) entry which is preliminary data.</text>
</comment>
<organism evidence="1 2">
    <name type="scientific">Empedobacter falsenii</name>
    <dbReference type="NCBI Taxonomy" id="343874"/>
    <lineage>
        <taxon>Bacteria</taxon>
        <taxon>Pseudomonadati</taxon>
        <taxon>Bacteroidota</taxon>
        <taxon>Flavobacteriia</taxon>
        <taxon>Flavobacteriales</taxon>
        <taxon>Weeksellaceae</taxon>
        <taxon>Empedobacter</taxon>
    </lineage>
</organism>
<dbReference type="Proteomes" id="UP000267844">
    <property type="component" value="Unassembled WGS sequence"/>
</dbReference>
<accession>A0A427BDC9</accession>
<evidence type="ECO:0000313" key="2">
    <source>
        <dbReference type="Proteomes" id="UP000267844"/>
    </source>
</evidence>
<evidence type="ECO:0000313" key="1">
    <source>
        <dbReference type="EMBL" id="RRT86914.1"/>
    </source>
</evidence>
<dbReference type="AlphaFoldDB" id="A0A427BDC9"/>
<reference evidence="1 2" key="1">
    <citation type="submission" date="2018-10" db="EMBL/GenBank/DDBJ databases">
        <title>Transmission dynamics of multidrug resistant bacteria on intensive care unit surfaces.</title>
        <authorList>
            <person name="D'Souza A.W."/>
            <person name="Potter R.F."/>
            <person name="Wallace M."/>
            <person name="Shupe A."/>
            <person name="Patel S."/>
            <person name="Sun S."/>
            <person name="Gul D."/>
            <person name="Kwon J.H."/>
            <person name="Andleeb S."/>
            <person name="Burnham C.-A.D."/>
            <person name="Dantas G."/>
        </authorList>
    </citation>
    <scope>NUCLEOTIDE SEQUENCE [LARGE SCALE GENOMIC DNA]</scope>
    <source>
        <strain evidence="1 2">WF_348</strain>
    </source>
</reference>
<name>A0A427BDC9_9FLAO</name>